<dbReference type="EMBL" id="CP021081">
    <property type="protein sequence ID" value="ASN80603.1"/>
    <property type="molecule type" value="Genomic_DNA"/>
</dbReference>
<proteinExistence type="predicted"/>
<name>A0A221SVF1_9DEIO</name>
<protein>
    <submittedName>
        <fullName evidence="2">Uncharacterized protein</fullName>
    </submittedName>
</protein>
<keyword evidence="1" id="KW-1133">Transmembrane helix</keyword>
<sequence length="165" mass="17609">MNVQRLLLSSVAGLSSALIAYSAFFTGGNLAGVMAYLRQRGAARRLEASGADAAQVQAARDRLHDLGLSIADPAYAAQMIPVALLIGLAVGLLMWWLFAGRVSGAARPDVEERMVLRLAHRLGGQFTLTQLTEISPLSADQAHVVTARMLQEGHLRRTEGGFTLA</sequence>
<dbReference type="STRING" id="317577.GCA_000419625_02739"/>
<reference evidence="2 3" key="1">
    <citation type="submission" date="2017-05" db="EMBL/GenBank/DDBJ databases">
        <title>The complete genome sequence of Deinococcus ficus isolated from the rhizosphere of the Ficus religiosa L. in Taiwan.</title>
        <authorList>
            <person name="Wu K.-M."/>
            <person name="Liao T.-L."/>
            <person name="Liu Y.-M."/>
            <person name="Young C.-C."/>
            <person name="Tsai S.-F."/>
        </authorList>
    </citation>
    <scope>NUCLEOTIDE SEQUENCE [LARGE SCALE GENOMIC DNA]</scope>
    <source>
        <strain evidence="2 3">CC-FR2-10</strain>
    </source>
</reference>
<dbReference type="KEGG" id="dfc:DFI_05955"/>
<dbReference type="Proteomes" id="UP000259030">
    <property type="component" value="Chromosome"/>
</dbReference>
<evidence type="ECO:0000256" key="1">
    <source>
        <dbReference type="SAM" id="Phobius"/>
    </source>
</evidence>
<dbReference type="AlphaFoldDB" id="A0A221SVF1"/>
<keyword evidence="1" id="KW-0472">Membrane</keyword>
<keyword evidence="1" id="KW-0812">Transmembrane</keyword>
<accession>A0A221SVF1</accession>
<keyword evidence="3" id="KW-1185">Reference proteome</keyword>
<evidence type="ECO:0000313" key="3">
    <source>
        <dbReference type="Proteomes" id="UP000259030"/>
    </source>
</evidence>
<gene>
    <name evidence="2" type="ORF">DFI_05955</name>
</gene>
<feature type="transmembrane region" description="Helical" evidence="1">
    <location>
        <begin position="75"/>
        <end position="98"/>
    </location>
</feature>
<dbReference type="RefSeq" id="WP_027462502.1">
    <property type="nucleotide sequence ID" value="NZ_CP021081.1"/>
</dbReference>
<organism evidence="2 3">
    <name type="scientific">Deinococcus ficus</name>
    <dbReference type="NCBI Taxonomy" id="317577"/>
    <lineage>
        <taxon>Bacteria</taxon>
        <taxon>Thermotogati</taxon>
        <taxon>Deinococcota</taxon>
        <taxon>Deinococci</taxon>
        <taxon>Deinococcales</taxon>
        <taxon>Deinococcaceae</taxon>
        <taxon>Deinococcus</taxon>
    </lineage>
</organism>
<evidence type="ECO:0000313" key="2">
    <source>
        <dbReference type="EMBL" id="ASN80603.1"/>
    </source>
</evidence>